<dbReference type="SUPFAM" id="SSF53756">
    <property type="entry name" value="UDP-Glycosyltransferase/glycogen phosphorylase"/>
    <property type="match status" value="1"/>
</dbReference>
<organism evidence="1 2">
    <name type="scientific">Flavobacterium cheniae</name>
    <dbReference type="NCBI Taxonomy" id="295428"/>
    <lineage>
        <taxon>Bacteria</taxon>
        <taxon>Pseudomonadati</taxon>
        <taxon>Bacteroidota</taxon>
        <taxon>Flavobacteriia</taxon>
        <taxon>Flavobacteriales</taxon>
        <taxon>Flavobacteriaceae</taxon>
        <taxon>Flavobacterium</taxon>
    </lineage>
</organism>
<dbReference type="Gene3D" id="3.40.50.2000">
    <property type="entry name" value="Glycogen Phosphorylase B"/>
    <property type="match status" value="1"/>
</dbReference>
<keyword evidence="2" id="KW-1185">Reference proteome</keyword>
<keyword evidence="1" id="KW-0808">Transferase</keyword>
<accession>A0A562KJ84</accession>
<protein>
    <submittedName>
        <fullName evidence="1">Glycosyltransferase involved in cell wall biosynthesis</fullName>
    </submittedName>
</protein>
<comment type="caution">
    <text evidence="1">The sequence shown here is derived from an EMBL/GenBank/DDBJ whole genome shotgun (WGS) entry which is preliminary data.</text>
</comment>
<dbReference type="OrthoDB" id="9807209at2"/>
<dbReference type="Proteomes" id="UP000315312">
    <property type="component" value="Unassembled WGS sequence"/>
</dbReference>
<dbReference type="Pfam" id="PF13692">
    <property type="entry name" value="Glyco_trans_1_4"/>
    <property type="match status" value="1"/>
</dbReference>
<sequence>MKHLVIIGAVWPEPNSTAAGSRMLQLISLFQKQDYEITFLCSASKSDFSFDLSTISVQTKVIQLNDSSFDGEIKSLNPDVVLFDRFMLEEQYGWRVMENCPNALRVLDTEDLHFLRKAREIAFKQNRELVFEDYISDIFKREMASIYRCDLTLLISEYEMELAIETFKIDSSLLYYLPFLSEEVNTNVPKFEERNHFVSIGNFLHEPNWQTVLNLKKYWKSIKKQLPEAEIHVYGAYVSEKAKQLHNEKEGFLVKGRAESVAVAYSKTRVLLAPIPYGAGLKGKLFEAMQFGLPSITTEMGAEAMNGKLDWNGFITTDEADFIEKAVELYTNKSLWENAQKNGYEIIKKRFKKELYETDFMNQVENLKENLNAHRSKNFLGQILQHQSLQSTKYMSKWIEAKNAI</sequence>
<gene>
    <name evidence="1" type="ORF">IP97_01128</name>
</gene>
<evidence type="ECO:0000313" key="2">
    <source>
        <dbReference type="Proteomes" id="UP000315312"/>
    </source>
</evidence>
<evidence type="ECO:0000313" key="1">
    <source>
        <dbReference type="EMBL" id="TWH95452.1"/>
    </source>
</evidence>
<name>A0A562KJ84_9FLAO</name>
<dbReference type="EMBL" id="VLKM01000004">
    <property type="protein sequence ID" value="TWH95452.1"/>
    <property type="molecule type" value="Genomic_DNA"/>
</dbReference>
<reference evidence="1 2" key="1">
    <citation type="journal article" date="2015" name="Stand. Genomic Sci.">
        <title>Genomic Encyclopedia of Bacterial and Archaeal Type Strains, Phase III: the genomes of soil and plant-associated and newly described type strains.</title>
        <authorList>
            <person name="Whitman W.B."/>
            <person name="Woyke T."/>
            <person name="Klenk H.P."/>
            <person name="Zhou Y."/>
            <person name="Lilburn T.G."/>
            <person name="Beck B.J."/>
            <person name="De Vos P."/>
            <person name="Vandamme P."/>
            <person name="Eisen J.A."/>
            <person name="Garrity G."/>
            <person name="Hugenholtz P."/>
            <person name="Kyrpides N.C."/>
        </authorList>
    </citation>
    <scope>NUCLEOTIDE SEQUENCE [LARGE SCALE GENOMIC DNA]</scope>
    <source>
        <strain evidence="1 2">CGMCC 1.6844</strain>
    </source>
</reference>
<dbReference type="RefSeq" id="WP_133607261.1">
    <property type="nucleotide sequence ID" value="NZ_SNZC01000001.1"/>
</dbReference>
<dbReference type="CDD" id="cd03801">
    <property type="entry name" value="GT4_PimA-like"/>
    <property type="match status" value="1"/>
</dbReference>
<dbReference type="GO" id="GO:0016740">
    <property type="term" value="F:transferase activity"/>
    <property type="evidence" value="ECO:0007669"/>
    <property type="project" value="UniProtKB-KW"/>
</dbReference>
<proteinExistence type="predicted"/>
<dbReference type="AlphaFoldDB" id="A0A562KJ84"/>